<dbReference type="InterPro" id="IPR000160">
    <property type="entry name" value="GGDEF_dom"/>
</dbReference>
<dbReference type="Gene3D" id="3.20.20.450">
    <property type="entry name" value="EAL domain"/>
    <property type="match status" value="1"/>
</dbReference>
<dbReference type="Proteomes" id="UP000269692">
    <property type="component" value="Unassembled WGS sequence"/>
</dbReference>
<dbReference type="AlphaFoldDB" id="A0A3L7A3F9"/>
<dbReference type="Pfam" id="PF00990">
    <property type="entry name" value="GGDEF"/>
    <property type="match status" value="1"/>
</dbReference>
<reference evidence="3 4" key="1">
    <citation type="submission" date="2018-10" db="EMBL/GenBank/DDBJ databases">
        <title>Xanthobacter tagetidis genome sequencing and assembly.</title>
        <authorList>
            <person name="Maclea K.S."/>
            <person name="Goen A.E."/>
            <person name="Fatima S.A."/>
        </authorList>
    </citation>
    <scope>NUCLEOTIDE SEQUENCE [LARGE SCALE GENOMIC DNA]</scope>
    <source>
        <strain evidence="3 4">ATCC 700314</strain>
    </source>
</reference>
<dbReference type="PANTHER" id="PTHR44757:SF10">
    <property type="entry name" value="MEMBRANE PROTEIN"/>
    <property type="match status" value="1"/>
</dbReference>
<evidence type="ECO:0000259" key="1">
    <source>
        <dbReference type="PROSITE" id="PS50883"/>
    </source>
</evidence>
<dbReference type="Pfam" id="PF00563">
    <property type="entry name" value="EAL"/>
    <property type="match status" value="1"/>
</dbReference>
<organism evidence="3 4">
    <name type="scientific">Xanthobacter tagetidis</name>
    <dbReference type="NCBI Taxonomy" id="60216"/>
    <lineage>
        <taxon>Bacteria</taxon>
        <taxon>Pseudomonadati</taxon>
        <taxon>Pseudomonadota</taxon>
        <taxon>Alphaproteobacteria</taxon>
        <taxon>Hyphomicrobiales</taxon>
        <taxon>Xanthobacteraceae</taxon>
        <taxon>Xanthobacter</taxon>
    </lineage>
</organism>
<keyword evidence="4" id="KW-1185">Reference proteome</keyword>
<dbReference type="CDD" id="cd01948">
    <property type="entry name" value="EAL"/>
    <property type="match status" value="1"/>
</dbReference>
<gene>
    <name evidence="3" type="ORF">D9R14_17895</name>
</gene>
<accession>A0A3L7A3F9</accession>
<evidence type="ECO:0000313" key="3">
    <source>
        <dbReference type="EMBL" id="RLP74876.1"/>
    </source>
</evidence>
<dbReference type="InterPro" id="IPR029787">
    <property type="entry name" value="Nucleotide_cyclase"/>
</dbReference>
<proteinExistence type="predicted"/>
<dbReference type="SUPFAM" id="SSF141868">
    <property type="entry name" value="EAL domain-like"/>
    <property type="match status" value="1"/>
</dbReference>
<dbReference type="SUPFAM" id="SSF55073">
    <property type="entry name" value="Nucleotide cyclase"/>
    <property type="match status" value="1"/>
</dbReference>
<dbReference type="InterPro" id="IPR035919">
    <property type="entry name" value="EAL_sf"/>
</dbReference>
<dbReference type="PROSITE" id="PS50887">
    <property type="entry name" value="GGDEF"/>
    <property type="match status" value="1"/>
</dbReference>
<feature type="domain" description="GGDEF" evidence="2">
    <location>
        <begin position="60"/>
        <end position="193"/>
    </location>
</feature>
<dbReference type="InterPro" id="IPR052155">
    <property type="entry name" value="Biofilm_reg_signaling"/>
</dbReference>
<dbReference type="PANTHER" id="PTHR44757">
    <property type="entry name" value="DIGUANYLATE CYCLASE DGCP"/>
    <property type="match status" value="1"/>
</dbReference>
<feature type="domain" description="EAL" evidence="1">
    <location>
        <begin position="202"/>
        <end position="451"/>
    </location>
</feature>
<dbReference type="CDD" id="cd01949">
    <property type="entry name" value="GGDEF"/>
    <property type="match status" value="1"/>
</dbReference>
<evidence type="ECO:0000313" key="4">
    <source>
        <dbReference type="Proteomes" id="UP000269692"/>
    </source>
</evidence>
<dbReference type="SMART" id="SM00052">
    <property type="entry name" value="EAL"/>
    <property type="match status" value="1"/>
</dbReference>
<dbReference type="PROSITE" id="PS50883">
    <property type="entry name" value="EAL"/>
    <property type="match status" value="1"/>
</dbReference>
<sequence>MAAQQTDRARRMATEATEQLGGPWRSEYLALHDPLTNLPNRLLMMEFLSGALGTASEGDRTVAVLAIDLDNFRAINESFGLNAGDAILSEIARRLRRCVRDNDLVARTGPDEFVLIATGVTGLKTIEGLCRRLQDAINVPVNLSEGTSYPQVAIGISLAPLDGLDADELVRSAERALERAKSDGPGVWRFYSADMNDEASGLRSLEGDLRRAITSDQFVLLFQPRWNTKTLEILGVEALIRWDHPQLGRLAPDEFVPLAEKSGLVVPLGEWVLRKACDTISRLPQLNVSVNVSVVQFRGGELVGAVEAALKAFDLPAHRLELEITESVLIENTDKALDILIRLKGLGVRLSMDDFGTGYSSLGYLRTFPFDALKIDRRFVGDLDQSRGALAIVQAIVGLGRALGMQVVAEGVETESQLECLRNDECDEVQGFFLGRPMTEEALLDFISAHGLAQQQSHGFAN</sequence>
<dbReference type="InterPro" id="IPR001633">
    <property type="entry name" value="EAL_dom"/>
</dbReference>
<comment type="caution">
    <text evidence="3">The sequence shown here is derived from an EMBL/GenBank/DDBJ whole genome shotgun (WGS) entry which is preliminary data.</text>
</comment>
<dbReference type="InterPro" id="IPR043128">
    <property type="entry name" value="Rev_trsase/Diguanyl_cyclase"/>
</dbReference>
<evidence type="ECO:0000259" key="2">
    <source>
        <dbReference type="PROSITE" id="PS50887"/>
    </source>
</evidence>
<dbReference type="NCBIfam" id="TIGR00254">
    <property type="entry name" value="GGDEF"/>
    <property type="match status" value="1"/>
</dbReference>
<dbReference type="OrthoDB" id="9814202at2"/>
<dbReference type="Gene3D" id="3.30.70.270">
    <property type="match status" value="1"/>
</dbReference>
<dbReference type="SMART" id="SM00267">
    <property type="entry name" value="GGDEF"/>
    <property type="match status" value="1"/>
</dbReference>
<name>A0A3L7A3F9_9HYPH</name>
<dbReference type="EMBL" id="RCTF01000017">
    <property type="protein sequence ID" value="RLP74876.1"/>
    <property type="molecule type" value="Genomic_DNA"/>
</dbReference>
<protein>
    <submittedName>
        <fullName evidence="3">Bifunctional diguanylate cyclase/phosphodiesterase</fullName>
    </submittedName>
</protein>